<evidence type="ECO:0000313" key="2">
    <source>
        <dbReference type="Proteomes" id="UP000296049"/>
    </source>
</evidence>
<dbReference type="EMBL" id="KB744727">
    <property type="protein sequence ID" value="EOA94490.1"/>
    <property type="molecule type" value="Genomic_DNA"/>
</dbReference>
<keyword evidence="2" id="KW-1185">Reference proteome</keyword>
<accession>R0JB68</accession>
<gene>
    <name evidence="1" type="ORF">Anapl_17003</name>
</gene>
<organism evidence="1 2">
    <name type="scientific">Anas platyrhynchos</name>
    <name type="common">Mallard</name>
    <name type="synonym">Anas boschas</name>
    <dbReference type="NCBI Taxonomy" id="8839"/>
    <lineage>
        <taxon>Eukaryota</taxon>
        <taxon>Metazoa</taxon>
        <taxon>Chordata</taxon>
        <taxon>Craniata</taxon>
        <taxon>Vertebrata</taxon>
        <taxon>Euteleostomi</taxon>
        <taxon>Archelosauria</taxon>
        <taxon>Archosauria</taxon>
        <taxon>Dinosauria</taxon>
        <taxon>Saurischia</taxon>
        <taxon>Theropoda</taxon>
        <taxon>Coelurosauria</taxon>
        <taxon>Aves</taxon>
        <taxon>Neognathae</taxon>
        <taxon>Galloanserae</taxon>
        <taxon>Anseriformes</taxon>
        <taxon>Anatidae</taxon>
        <taxon>Anatinae</taxon>
        <taxon>Anas</taxon>
    </lineage>
</organism>
<name>R0JB68_ANAPL</name>
<protein>
    <submittedName>
        <fullName evidence="1">Uncharacterized protein</fullName>
    </submittedName>
</protein>
<proteinExistence type="predicted"/>
<dbReference type="Proteomes" id="UP000296049">
    <property type="component" value="Unassembled WGS sequence"/>
</dbReference>
<evidence type="ECO:0000313" key="1">
    <source>
        <dbReference type="EMBL" id="EOA94490.1"/>
    </source>
</evidence>
<sequence length="69" mass="7734">MALSAVLSTQPASPSDLCRTGDTNNLDTFNLTIKIHQAAIKEDTSRKHTSRDPSLERIIFNHLFVPRNQ</sequence>
<reference evidence="2" key="1">
    <citation type="journal article" date="2013" name="Nat. Genet.">
        <title>The duck genome and transcriptome provide insight into an avian influenza virus reservoir species.</title>
        <authorList>
            <person name="Huang Y."/>
            <person name="Li Y."/>
            <person name="Burt D.W."/>
            <person name="Chen H."/>
            <person name="Zhang Y."/>
            <person name="Qian W."/>
            <person name="Kim H."/>
            <person name="Gan S."/>
            <person name="Zhao Y."/>
            <person name="Li J."/>
            <person name="Yi K."/>
            <person name="Feng H."/>
            <person name="Zhu P."/>
            <person name="Li B."/>
            <person name="Liu Q."/>
            <person name="Fairley S."/>
            <person name="Magor K.E."/>
            <person name="Du Z."/>
            <person name="Hu X."/>
            <person name="Goodman L."/>
            <person name="Tafer H."/>
            <person name="Vignal A."/>
            <person name="Lee T."/>
            <person name="Kim K.W."/>
            <person name="Sheng Z."/>
            <person name="An Y."/>
            <person name="Searle S."/>
            <person name="Herrero J."/>
            <person name="Groenen M.A."/>
            <person name="Crooijmans R.P."/>
            <person name="Faraut T."/>
            <person name="Cai Q."/>
            <person name="Webster R.G."/>
            <person name="Aldridge J.R."/>
            <person name="Warren W.C."/>
            <person name="Bartschat S."/>
            <person name="Kehr S."/>
            <person name="Marz M."/>
            <person name="Stadler P.F."/>
            <person name="Smith J."/>
            <person name="Kraus R.H."/>
            <person name="Zhao Y."/>
            <person name="Ren L."/>
            <person name="Fei J."/>
            <person name="Morisson M."/>
            <person name="Kaiser P."/>
            <person name="Griffin D.K."/>
            <person name="Rao M."/>
            <person name="Pitel F."/>
            <person name="Wang J."/>
            <person name="Li N."/>
        </authorList>
    </citation>
    <scope>NUCLEOTIDE SEQUENCE [LARGE SCALE GENOMIC DNA]</scope>
</reference>
<dbReference type="AlphaFoldDB" id="R0JB68"/>